<evidence type="ECO:0000313" key="3">
    <source>
        <dbReference type="EMBL" id="EFP02255.1"/>
    </source>
</evidence>
<dbReference type="EMBL" id="DS268446">
    <property type="protein sequence ID" value="EFP02255.1"/>
    <property type="molecule type" value="Genomic_DNA"/>
</dbReference>
<gene>
    <name evidence="3" type="ORF">CRE_24949</name>
</gene>
<feature type="coiled-coil region" evidence="1">
    <location>
        <begin position="172"/>
        <end position="199"/>
    </location>
</feature>
<reference evidence="3" key="1">
    <citation type="submission" date="2007-07" db="EMBL/GenBank/DDBJ databases">
        <title>PCAP assembly of the Caenorhabditis remanei genome.</title>
        <authorList>
            <consortium name="The Caenorhabditis remanei Sequencing Consortium"/>
            <person name="Wilson R.K."/>
        </authorList>
    </citation>
    <scope>NUCLEOTIDE SEQUENCE [LARGE SCALE GENOMIC DNA]</scope>
    <source>
        <strain evidence="3">PB4641</strain>
    </source>
</reference>
<protein>
    <submittedName>
        <fullName evidence="3">Uncharacterized protein</fullName>
    </submittedName>
</protein>
<dbReference type="eggNOG" id="ENOG502TJV5">
    <property type="taxonomic scope" value="Eukaryota"/>
</dbReference>
<dbReference type="GeneID" id="9803027"/>
<keyword evidence="4" id="KW-1185">Reference proteome</keyword>
<evidence type="ECO:0000256" key="1">
    <source>
        <dbReference type="SAM" id="Coils"/>
    </source>
</evidence>
<dbReference type="Proteomes" id="UP000008281">
    <property type="component" value="Unassembled WGS sequence"/>
</dbReference>
<sequence length="471" mass="55000">MRKKYKDARKTLRYLKSCPDLPFLLEISPNRFEIPSEGVLEVTIKNPTNDTQDVYCQFDSFYFLVDFKSANPWGQQGDTISAAYGFYELAPGESCSLTIGYENGRYPEFEWEPCVVNKNCGLEEEMDEEMKVMRARMESKGNIYYNCDRPEGYLKVMYKKKAEIGKDVKWAVREAELHLVEETEKYQELKEKYLKIRKDQERRICWGETLLTNKYGTHRMHKMEPDLQGYVPSHEKAFWERVMADKTIPQDLEEFDGMSDEDIQKVKMEKRKEFFETDSDGDDRLKVELMMTEIEDAWGKRCRCEMPEHYSKKVQEECTGMKSYVKEKPMKNGGRRRKKSYYPLFRRVFKKPENSESSETPDVPTPETPDKSKSQNTKSSQKSKTSETSKTSEESEIPKKSVEPLKYPIPKSTISPARPSETILEEKPRKAPEAPQPIPMSVGRPETKIVETKKVVEKKKKKKKNPCCSIC</sequence>
<dbReference type="KEGG" id="crq:GCK72_004551"/>
<organism evidence="4">
    <name type="scientific">Caenorhabditis remanei</name>
    <name type="common">Caenorhabditis vulgaris</name>
    <dbReference type="NCBI Taxonomy" id="31234"/>
    <lineage>
        <taxon>Eukaryota</taxon>
        <taxon>Metazoa</taxon>
        <taxon>Ecdysozoa</taxon>
        <taxon>Nematoda</taxon>
        <taxon>Chromadorea</taxon>
        <taxon>Rhabditida</taxon>
        <taxon>Rhabditina</taxon>
        <taxon>Rhabditomorpha</taxon>
        <taxon>Rhabditoidea</taxon>
        <taxon>Rhabditidae</taxon>
        <taxon>Peloderinae</taxon>
        <taxon>Caenorhabditis</taxon>
    </lineage>
</organism>
<proteinExistence type="predicted"/>
<feature type="region of interest" description="Disordered" evidence="2">
    <location>
        <begin position="347"/>
        <end position="447"/>
    </location>
</feature>
<dbReference type="AlphaFoldDB" id="E3MHX9"/>
<feature type="compositionally biased region" description="Low complexity" evidence="2">
    <location>
        <begin position="374"/>
        <end position="383"/>
    </location>
</feature>
<feature type="compositionally biased region" description="Basic and acidic residues" evidence="2">
    <location>
        <begin position="384"/>
        <end position="403"/>
    </location>
</feature>
<evidence type="ECO:0000256" key="2">
    <source>
        <dbReference type="SAM" id="MobiDB-lite"/>
    </source>
</evidence>
<name>E3MHX9_CAERE</name>
<dbReference type="CTD" id="9803027"/>
<evidence type="ECO:0000313" key="4">
    <source>
        <dbReference type="Proteomes" id="UP000008281"/>
    </source>
</evidence>
<accession>E3MHX9</accession>
<dbReference type="RefSeq" id="XP_003104333.2">
    <property type="nucleotide sequence ID" value="XM_003104285.2"/>
</dbReference>
<keyword evidence="1" id="KW-0175">Coiled coil</keyword>
<dbReference type="HOGENOM" id="CLU_052722_0_0_1"/>